<evidence type="ECO:0000256" key="2">
    <source>
        <dbReference type="ARBA" id="ARBA00022490"/>
    </source>
</evidence>
<dbReference type="EMBL" id="JAMKFB020000012">
    <property type="protein sequence ID" value="KAL0179536.1"/>
    <property type="molecule type" value="Genomic_DNA"/>
</dbReference>
<dbReference type="PANTHER" id="PTHR14338">
    <property type="entry name" value="ACTIN FILAMENT-ASSOCIATED PROTEIN 1 FAMILY MEMBER"/>
    <property type="match status" value="1"/>
</dbReference>
<comment type="subcellular location">
    <subcellularLocation>
        <location evidence="1">Cytoplasm</location>
    </subcellularLocation>
</comment>
<comment type="caution">
    <text evidence="6">The sequence shown here is derived from an EMBL/GenBank/DDBJ whole genome shotgun (WGS) entry which is preliminary data.</text>
</comment>
<feature type="non-terminal residue" evidence="6">
    <location>
        <position position="1"/>
    </location>
</feature>
<protein>
    <submittedName>
        <fullName evidence="6">Uncharacterized protein</fullName>
    </submittedName>
</protein>
<keyword evidence="4 5" id="KW-0175">Coiled coil</keyword>
<dbReference type="Proteomes" id="UP001529510">
    <property type="component" value="Unassembled WGS sequence"/>
</dbReference>
<keyword evidence="2" id="KW-0963">Cytoplasm</keyword>
<evidence type="ECO:0000256" key="5">
    <source>
        <dbReference type="SAM" id="Coils"/>
    </source>
</evidence>
<evidence type="ECO:0000256" key="4">
    <source>
        <dbReference type="ARBA" id="ARBA00023054"/>
    </source>
</evidence>
<organism evidence="6 7">
    <name type="scientific">Cirrhinus mrigala</name>
    <name type="common">Mrigala</name>
    <dbReference type="NCBI Taxonomy" id="683832"/>
    <lineage>
        <taxon>Eukaryota</taxon>
        <taxon>Metazoa</taxon>
        <taxon>Chordata</taxon>
        <taxon>Craniata</taxon>
        <taxon>Vertebrata</taxon>
        <taxon>Euteleostomi</taxon>
        <taxon>Actinopterygii</taxon>
        <taxon>Neopterygii</taxon>
        <taxon>Teleostei</taxon>
        <taxon>Ostariophysi</taxon>
        <taxon>Cypriniformes</taxon>
        <taxon>Cyprinidae</taxon>
        <taxon>Labeoninae</taxon>
        <taxon>Labeonini</taxon>
        <taxon>Cirrhinus</taxon>
    </lineage>
</organism>
<reference evidence="6 7" key="1">
    <citation type="submission" date="2024-05" db="EMBL/GenBank/DDBJ databases">
        <title>Genome sequencing and assembly of Indian major carp, Cirrhinus mrigala (Hamilton, 1822).</title>
        <authorList>
            <person name="Mohindra V."/>
            <person name="Chowdhury L.M."/>
            <person name="Lal K."/>
            <person name="Jena J.K."/>
        </authorList>
    </citation>
    <scope>NUCLEOTIDE SEQUENCE [LARGE SCALE GENOMIC DNA]</scope>
    <source>
        <strain evidence="6">CM1030</strain>
        <tissue evidence="6">Blood</tissue>
    </source>
</reference>
<feature type="non-terminal residue" evidence="6">
    <location>
        <position position="54"/>
    </location>
</feature>
<evidence type="ECO:0000313" key="7">
    <source>
        <dbReference type="Proteomes" id="UP001529510"/>
    </source>
</evidence>
<feature type="coiled-coil region" evidence="5">
    <location>
        <begin position="2"/>
        <end position="29"/>
    </location>
</feature>
<gene>
    <name evidence="6" type="ORF">M9458_024978</name>
</gene>
<evidence type="ECO:0000256" key="1">
    <source>
        <dbReference type="ARBA" id="ARBA00004496"/>
    </source>
</evidence>
<accession>A0ABD0Q3Z4</accession>
<evidence type="ECO:0000313" key="6">
    <source>
        <dbReference type="EMBL" id="KAL0179536.1"/>
    </source>
</evidence>
<sequence>RLKKVEDECKLKEEERVNLELELTEVKESLKKALNGGVTLGLTIEPKTGSSSPQ</sequence>
<dbReference type="PANTHER" id="PTHR14338:SF8">
    <property type="entry name" value="ACTIN FILAMENT-ASSOCIATED PROTEIN 1"/>
    <property type="match status" value="1"/>
</dbReference>
<dbReference type="AlphaFoldDB" id="A0ABD0Q3Z4"/>
<name>A0ABD0Q3Z4_CIRMR</name>
<keyword evidence="3" id="KW-0677">Repeat</keyword>
<keyword evidence="7" id="KW-1185">Reference proteome</keyword>
<evidence type="ECO:0000256" key="3">
    <source>
        <dbReference type="ARBA" id="ARBA00022737"/>
    </source>
</evidence>
<dbReference type="InterPro" id="IPR030113">
    <property type="entry name" value="AFAP"/>
</dbReference>
<proteinExistence type="predicted"/>
<dbReference type="GO" id="GO:0005737">
    <property type="term" value="C:cytoplasm"/>
    <property type="evidence" value="ECO:0007669"/>
    <property type="project" value="UniProtKB-SubCell"/>
</dbReference>